<dbReference type="EMBL" id="VLLA01000008">
    <property type="protein sequence ID" value="TWI70548.1"/>
    <property type="molecule type" value="Genomic_DNA"/>
</dbReference>
<dbReference type="Proteomes" id="UP000316291">
    <property type="component" value="Unassembled WGS sequence"/>
</dbReference>
<sequence length="54" mass="5958">MAERNYADREQNEADINSLYGFPGEGNAIGDRLYSETQESFGPGAFKEGCFSSM</sequence>
<evidence type="ECO:0000313" key="2">
    <source>
        <dbReference type="EMBL" id="TWI70548.1"/>
    </source>
</evidence>
<feature type="region of interest" description="Disordered" evidence="1">
    <location>
        <begin position="1"/>
        <end position="21"/>
    </location>
</feature>
<dbReference type="AlphaFoldDB" id="A0A562RNA2"/>
<name>A0A562RNA2_9BRAD</name>
<organism evidence="2 3">
    <name type="scientific">Bradyrhizobium huanghuaihaiense</name>
    <dbReference type="NCBI Taxonomy" id="990078"/>
    <lineage>
        <taxon>Bacteria</taxon>
        <taxon>Pseudomonadati</taxon>
        <taxon>Pseudomonadota</taxon>
        <taxon>Alphaproteobacteria</taxon>
        <taxon>Hyphomicrobiales</taxon>
        <taxon>Nitrobacteraceae</taxon>
        <taxon>Bradyrhizobium</taxon>
    </lineage>
</organism>
<proteinExistence type="predicted"/>
<protein>
    <submittedName>
        <fullName evidence="2">Uncharacterized protein</fullName>
    </submittedName>
</protein>
<evidence type="ECO:0000256" key="1">
    <source>
        <dbReference type="SAM" id="MobiDB-lite"/>
    </source>
</evidence>
<accession>A0A562RNA2</accession>
<feature type="compositionally biased region" description="Basic and acidic residues" evidence="1">
    <location>
        <begin position="1"/>
        <end position="12"/>
    </location>
</feature>
<evidence type="ECO:0000313" key="3">
    <source>
        <dbReference type="Proteomes" id="UP000316291"/>
    </source>
</evidence>
<reference evidence="2 3" key="1">
    <citation type="journal article" date="2015" name="Stand. Genomic Sci.">
        <title>Genomic Encyclopedia of Bacterial and Archaeal Type Strains, Phase III: the genomes of soil and plant-associated and newly described type strains.</title>
        <authorList>
            <person name="Whitman W.B."/>
            <person name="Woyke T."/>
            <person name="Klenk H.P."/>
            <person name="Zhou Y."/>
            <person name="Lilburn T.G."/>
            <person name="Beck B.J."/>
            <person name="De Vos P."/>
            <person name="Vandamme P."/>
            <person name="Eisen J.A."/>
            <person name="Garrity G."/>
            <person name="Hugenholtz P."/>
            <person name="Kyrpides N.C."/>
        </authorList>
    </citation>
    <scope>NUCLEOTIDE SEQUENCE [LARGE SCALE GENOMIC DNA]</scope>
    <source>
        <strain evidence="2 3">CGMCC 1.10948</strain>
    </source>
</reference>
<keyword evidence="3" id="KW-1185">Reference proteome</keyword>
<comment type="caution">
    <text evidence="2">The sequence shown here is derived from an EMBL/GenBank/DDBJ whole genome shotgun (WGS) entry which is preliminary data.</text>
</comment>
<gene>
    <name evidence="2" type="ORF">IQ16_03721</name>
</gene>
<dbReference type="RefSeq" id="WP_018643563.1">
    <property type="nucleotide sequence ID" value="NZ_VLLA01000008.1"/>
</dbReference>